<name>H5S8P6_9CHLR</name>
<accession>H5S8P6</accession>
<evidence type="ECO:0000313" key="6">
    <source>
        <dbReference type="EMBL" id="BAL52532.1"/>
    </source>
</evidence>
<reference evidence="6" key="1">
    <citation type="journal article" date="2005" name="Environ. Microbiol.">
        <title>Genetic and functional properties of uncultivated thermophilic crenarchaeotes from a subsurface gold mine as revealed by analysis of genome fragments.</title>
        <authorList>
            <person name="Nunoura T."/>
            <person name="Hirayama H."/>
            <person name="Takami H."/>
            <person name="Oida H."/>
            <person name="Nishi S."/>
            <person name="Shimamura S."/>
            <person name="Suzuki Y."/>
            <person name="Inagaki F."/>
            <person name="Takai K."/>
            <person name="Nealson K.H."/>
            <person name="Horikoshi K."/>
        </authorList>
    </citation>
    <scope>NUCLEOTIDE SEQUENCE</scope>
</reference>
<dbReference type="InterPro" id="IPR011042">
    <property type="entry name" value="6-blade_b-propeller_TolB-like"/>
</dbReference>
<keyword evidence="3" id="KW-0378">Hydrolase</keyword>
<dbReference type="AlphaFoldDB" id="H5S8P6"/>
<protein>
    <submittedName>
        <fullName evidence="6">Acylaminoacyl-peptidase YuxL</fullName>
    </submittedName>
</protein>
<dbReference type="PANTHER" id="PTHR42776:SF27">
    <property type="entry name" value="DIPEPTIDYL PEPTIDASE FAMILY MEMBER 6"/>
    <property type="match status" value="1"/>
</dbReference>
<evidence type="ECO:0000256" key="3">
    <source>
        <dbReference type="ARBA" id="ARBA00022801"/>
    </source>
</evidence>
<dbReference type="Gene3D" id="3.40.50.1820">
    <property type="entry name" value="alpha/beta hydrolase"/>
    <property type="match status" value="1"/>
</dbReference>
<dbReference type="InterPro" id="IPR001375">
    <property type="entry name" value="Peptidase_S9_cat"/>
</dbReference>
<dbReference type="SUPFAM" id="SSF82171">
    <property type="entry name" value="DPP6 N-terminal domain-like"/>
    <property type="match status" value="1"/>
</dbReference>
<organism evidence="6">
    <name type="scientific">uncultured Chloroflexota bacterium</name>
    <dbReference type="NCBI Taxonomy" id="166587"/>
    <lineage>
        <taxon>Bacteria</taxon>
        <taxon>Bacillati</taxon>
        <taxon>Chloroflexota</taxon>
        <taxon>environmental samples</taxon>
    </lineage>
</organism>
<dbReference type="Gene3D" id="2.120.10.30">
    <property type="entry name" value="TolB, C-terminal domain"/>
    <property type="match status" value="3"/>
</dbReference>
<reference evidence="6" key="2">
    <citation type="journal article" date="2012" name="PLoS ONE">
        <title>A Deeply Branching Thermophilic Bacterium with an Ancient Acetyl-CoA Pathway Dominates a Subsurface Ecosystem.</title>
        <authorList>
            <person name="Takami H."/>
            <person name="Noguchi H."/>
            <person name="Takaki Y."/>
            <person name="Uchiyama I."/>
            <person name="Toyoda A."/>
            <person name="Nishi S."/>
            <person name="Chee G.-J."/>
            <person name="Arai W."/>
            <person name="Nunoura T."/>
            <person name="Itoh T."/>
            <person name="Hattori M."/>
            <person name="Takai K."/>
        </authorList>
    </citation>
    <scope>NUCLEOTIDE SEQUENCE</scope>
</reference>
<dbReference type="InterPro" id="IPR011659">
    <property type="entry name" value="WD40"/>
</dbReference>
<dbReference type="GO" id="GO:0006508">
    <property type="term" value="P:proteolysis"/>
    <property type="evidence" value="ECO:0007669"/>
    <property type="project" value="UniProtKB-KW"/>
</dbReference>
<gene>
    <name evidence="6" type="ORF">HGMM_F01E07C04</name>
</gene>
<keyword evidence="4" id="KW-0720">Serine protease</keyword>
<dbReference type="EMBL" id="AP011631">
    <property type="protein sequence ID" value="BAL52532.1"/>
    <property type="molecule type" value="Genomic_DNA"/>
</dbReference>
<dbReference type="Pfam" id="PF00326">
    <property type="entry name" value="Peptidase_S9"/>
    <property type="match status" value="1"/>
</dbReference>
<dbReference type="FunFam" id="3.40.50.1820:FF:000028">
    <property type="entry name" value="S9 family peptidase"/>
    <property type="match status" value="1"/>
</dbReference>
<evidence type="ECO:0000256" key="1">
    <source>
        <dbReference type="ARBA" id="ARBA00010040"/>
    </source>
</evidence>
<dbReference type="SUPFAM" id="SSF53474">
    <property type="entry name" value="alpha/beta-Hydrolases"/>
    <property type="match status" value="1"/>
</dbReference>
<dbReference type="GO" id="GO:0004252">
    <property type="term" value="F:serine-type endopeptidase activity"/>
    <property type="evidence" value="ECO:0007669"/>
    <property type="project" value="TreeGrafter"/>
</dbReference>
<dbReference type="Pfam" id="PF07676">
    <property type="entry name" value="PD40"/>
    <property type="match status" value="5"/>
</dbReference>
<evidence type="ECO:0000259" key="5">
    <source>
        <dbReference type="Pfam" id="PF00326"/>
    </source>
</evidence>
<dbReference type="InterPro" id="IPR029058">
    <property type="entry name" value="AB_hydrolase_fold"/>
</dbReference>
<dbReference type="PANTHER" id="PTHR42776">
    <property type="entry name" value="SERINE PEPTIDASE S9 FAMILY MEMBER"/>
    <property type="match status" value="1"/>
</dbReference>
<comment type="similarity">
    <text evidence="1">Belongs to the peptidase S9C family.</text>
</comment>
<evidence type="ECO:0000256" key="4">
    <source>
        <dbReference type="ARBA" id="ARBA00022825"/>
    </source>
</evidence>
<evidence type="ECO:0000256" key="2">
    <source>
        <dbReference type="ARBA" id="ARBA00022670"/>
    </source>
</evidence>
<keyword evidence="2" id="KW-0645">Protease</keyword>
<proteinExistence type="inferred from homology"/>
<sequence>MPPKPRYIAAEDLYALQVLRDVRLSPDGRFIVYSLEWVEKKTEKKYANLWLVDAEKGVPRRFTHGRHRDLSPRWSPDGRQIAFLSDRGDPEKPPQVYLISMEGGEAQPLTSLKGEIGALSWSPDGRSLLCTFRHTDPEVLEREKDERKKKLGVVLRVYERLFYKLDGYGYLPHERTHIWLIDARTGRARPLTDGSLWDERDPAFSPDGRWIAFISNRSEDPDLRPEADDLFIIPESGGEAQRIPTPPGPKSLPSFSPDGRWIAYIGHEGEGESWKNDSLWIVSADGSGPAQNLTAAYDLHVSAWTINDFGQPETMPPTWSKDGERLYFQAVRHGSTLLYSISRRGDDLREVIGEGGVVGAYTFDRQGRRMAYFYGRMDDPAQVYVRDLDAQIVRHRTRLNREVLDAVTLSPVEEVWFKGADGNDLQGWIMKPPDFQKDRRYPSILYIHGGPLTQYGKFFMHEFYYLAAQGYVVYFCNPRGGRGYGEAHARSIWGAWGSADYADLMAWADYMEKQPYIDPARMGVAGGSYGGYMTLWIIGHTHRFAAAVVERCVSNFISEWGSSDFNWTFEYEAQAPPPFQDFQKWWDLSPLKYVGNARTPTLVIHYENDLRCPIEQGEQVFVALKRLGVPTRFVIFPEEFHGLSRSGRTDRRVARLEQIRQWFDTWLKREA</sequence>
<feature type="domain" description="Peptidase S9 prolyl oligopeptidase catalytic" evidence="5">
    <location>
        <begin position="459"/>
        <end position="668"/>
    </location>
</feature>